<organism evidence="1">
    <name type="scientific">Flagellimonas sp. MMG031</name>
    <dbReference type="NCBI Taxonomy" id="3158549"/>
    <lineage>
        <taxon>Bacteria</taxon>
        <taxon>Pseudomonadati</taxon>
        <taxon>Bacteroidota</taxon>
        <taxon>Flavobacteriia</taxon>
        <taxon>Flavobacteriales</taxon>
        <taxon>Flavobacteriaceae</taxon>
        <taxon>Flagellimonas</taxon>
    </lineage>
</organism>
<proteinExistence type="predicted"/>
<accession>A0AAU7MSW6</accession>
<evidence type="ECO:0000313" key="1">
    <source>
        <dbReference type="EMBL" id="XBQ21651.1"/>
    </source>
</evidence>
<protein>
    <submittedName>
        <fullName evidence="1">Uncharacterized protein</fullName>
    </submittedName>
</protein>
<sequence>MRSIIKEGGSVKASGQEIGRLRDVAKPLAVPRAGKVFKEVETLFTDRTKPGLDRFDKGPWAFLQTQGQGSVREVERVKSLVS</sequence>
<dbReference type="KEGG" id="fld:ABNE31_08540"/>
<dbReference type="RefSeq" id="WP_293290498.1">
    <property type="nucleotide sequence ID" value="NZ_CP157804.1"/>
</dbReference>
<name>A0AAU7MSW6_9FLAO</name>
<dbReference type="EMBL" id="CP157804">
    <property type="protein sequence ID" value="XBQ21651.1"/>
    <property type="molecule type" value="Genomic_DNA"/>
</dbReference>
<reference evidence="1" key="1">
    <citation type="submission" date="2024-05" db="EMBL/GenBank/DDBJ databases">
        <title>Draft Genome Sequences of Flagellimonas sp. MMG031 and Marinobacter sp. MMG032 Isolated from the dinoflagellate Symbiodinium pilosum.</title>
        <authorList>
            <person name="Shikuma N.J."/>
            <person name="Farrell M.V."/>
        </authorList>
    </citation>
    <scope>NUCLEOTIDE SEQUENCE</scope>
    <source>
        <strain evidence="1">MMG031</strain>
    </source>
</reference>
<gene>
    <name evidence="1" type="ORF">ABNE31_08540</name>
</gene>
<dbReference type="AlphaFoldDB" id="A0AAU7MSW6"/>